<dbReference type="GO" id="GO:0005634">
    <property type="term" value="C:nucleus"/>
    <property type="evidence" value="ECO:0007669"/>
    <property type="project" value="UniProtKB-SubCell"/>
</dbReference>
<keyword evidence="5" id="KW-0539">Nucleus</keyword>
<comment type="similarity">
    <text evidence="2">Belongs to the SMN family.</text>
</comment>
<dbReference type="PROSITE" id="PS50304">
    <property type="entry name" value="TUDOR"/>
    <property type="match status" value="1"/>
</dbReference>
<evidence type="ECO:0000313" key="8">
    <source>
        <dbReference type="EMBL" id="KAI1709065.1"/>
    </source>
</evidence>
<gene>
    <name evidence="8" type="ORF">DdX_11463</name>
</gene>
<evidence type="ECO:0000256" key="3">
    <source>
        <dbReference type="ARBA" id="ARBA00022664"/>
    </source>
</evidence>
<dbReference type="PANTHER" id="PTHR39267:SF1">
    <property type="entry name" value="SURVIVAL MOTOR NEURON PROTEIN"/>
    <property type="match status" value="1"/>
</dbReference>
<dbReference type="Gene3D" id="3.40.190.10">
    <property type="entry name" value="Periplasmic binding protein-like II"/>
    <property type="match status" value="1"/>
</dbReference>
<dbReference type="Gene3D" id="2.30.30.140">
    <property type="match status" value="1"/>
</dbReference>
<sequence length="228" mass="26098">MFINPSKMSGSDKVLFNKMSQNKRRISNNSENSPKKKECKYLSLNDANEFTKEEIWDDSALIEMYEQTRSLTHKSHAAPSQSTASSGATEYSWKVGDYCMAPYEEDGKYYPSKVVKIMNNKCEVIYTDYDTKATVKLIDLLRCCPKRKWNEHILQHKFQLPAKQKDNFGMPEICPPPPPHLFSQIAQADTDKEALTNMLMAWYMNGYHTGYYKGMQKGKAIAGSSKNS</sequence>
<evidence type="ECO:0000256" key="4">
    <source>
        <dbReference type="ARBA" id="ARBA00023187"/>
    </source>
</evidence>
<protein>
    <submittedName>
        <fullName evidence="8">Survival motor neuron protein (SMN) domain-containing protein</fullName>
    </submittedName>
</protein>
<keyword evidence="4" id="KW-0508">mRNA splicing</keyword>
<dbReference type="AlphaFoldDB" id="A0AAD4MXY7"/>
<keyword evidence="3" id="KW-0507">mRNA processing</keyword>
<dbReference type="CDD" id="cd22852">
    <property type="entry name" value="SMN_C"/>
    <property type="match status" value="1"/>
</dbReference>
<accession>A0AAD4MXY7</accession>
<dbReference type="InterPro" id="IPR047313">
    <property type="entry name" value="SMN_C"/>
</dbReference>
<dbReference type="Pfam" id="PF00567">
    <property type="entry name" value="TUDOR"/>
    <property type="match status" value="1"/>
</dbReference>
<dbReference type="EMBL" id="JAKKPZ010000032">
    <property type="protein sequence ID" value="KAI1709065.1"/>
    <property type="molecule type" value="Genomic_DNA"/>
</dbReference>
<feature type="domain" description="Tudor" evidence="7">
    <location>
        <begin position="92"/>
        <end position="150"/>
    </location>
</feature>
<dbReference type="SUPFAM" id="SSF63748">
    <property type="entry name" value="Tudor/PWWP/MBT"/>
    <property type="match status" value="1"/>
</dbReference>
<reference evidence="8" key="1">
    <citation type="submission" date="2022-01" db="EMBL/GenBank/DDBJ databases">
        <title>Genome Sequence Resource for Two Populations of Ditylenchus destructor, the Migratory Endoparasitic Phytonematode.</title>
        <authorList>
            <person name="Zhang H."/>
            <person name="Lin R."/>
            <person name="Xie B."/>
        </authorList>
    </citation>
    <scope>NUCLEOTIDE SEQUENCE</scope>
    <source>
        <strain evidence="8">BazhouSP</strain>
    </source>
</reference>
<keyword evidence="9" id="KW-1185">Reference proteome</keyword>
<evidence type="ECO:0000259" key="7">
    <source>
        <dbReference type="PROSITE" id="PS50304"/>
    </source>
</evidence>
<dbReference type="GO" id="GO:0006397">
    <property type="term" value="P:mRNA processing"/>
    <property type="evidence" value="ECO:0007669"/>
    <property type="project" value="UniProtKB-KW"/>
</dbReference>
<evidence type="ECO:0000256" key="6">
    <source>
        <dbReference type="SAM" id="MobiDB-lite"/>
    </source>
</evidence>
<evidence type="ECO:0000256" key="2">
    <source>
        <dbReference type="ARBA" id="ARBA00005371"/>
    </source>
</evidence>
<feature type="region of interest" description="Disordered" evidence="6">
    <location>
        <begin position="1"/>
        <end position="37"/>
    </location>
</feature>
<organism evidence="8 9">
    <name type="scientific">Ditylenchus destructor</name>
    <dbReference type="NCBI Taxonomy" id="166010"/>
    <lineage>
        <taxon>Eukaryota</taxon>
        <taxon>Metazoa</taxon>
        <taxon>Ecdysozoa</taxon>
        <taxon>Nematoda</taxon>
        <taxon>Chromadorea</taxon>
        <taxon>Rhabditida</taxon>
        <taxon>Tylenchina</taxon>
        <taxon>Tylenchomorpha</taxon>
        <taxon>Sphaerularioidea</taxon>
        <taxon>Anguinidae</taxon>
        <taxon>Anguininae</taxon>
        <taxon>Ditylenchus</taxon>
    </lineage>
</organism>
<dbReference type="SMART" id="SM00333">
    <property type="entry name" value="TUDOR"/>
    <property type="match status" value="1"/>
</dbReference>
<dbReference type="InterPro" id="IPR002999">
    <property type="entry name" value="Tudor"/>
</dbReference>
<name>A0AAD4MXY7_9BILA</name>
<evidence type="ECO:0000256" key="5">
    <source>
        <dbReference type="ARBA" id="ARBA00023242"/>
    </source>
</evidence>
<dbReference type="Proteomes" id="UP001201812">
    <property type="component" value="Unassembled WGS sequence"/>
</dbReference>
<dbReference type="Pfam" id="PF20635">
    <property type="entry name" value="SMN_YG-box"/>
    <property type="match status" value="1"/>
</dbReference>
<evidence type="ECO:0000313" key="9">
    <source>
        <dbReference type="Proteomes" id="UP001201812"/>
    </source>
</evidence>
<evidence type="ECO:0000256" key="1">
    <source>
        <dbReference type="ARBA" id="ARBA00004123"/>
    </source>
</evidence>
<dbReference type="InterPro" id="IPR040424">
    <property type="entry name" value="Smn1"/>
</dbReference>
<dbReference type="GO" id="GO:0008380">
    <property type="term" value="P:RNA splicing"/>
    <property type="evidence" value="ECO:0007669"/>
    <property type="project" value="UniProtKB-KW"/>
</dbReference>
<proteinExistence type="inferred from homology"/>
<comment type="subcellular location">
    <subcellularLocation>
        <location evidence="1">Nucleus</location>
    </subcellularLocation>
</comment>
<dbReference type="PANTHER" id="PTHR39267">
    <property type="entry name" value="SURVIVAL MOTOR NEURON-LIKE PROTEIN 1"/>
    <property type="match status" value="1"/>
</dbReference>
<comment type="caution">
    <text evidence="8">The sequence shown here is derived from an EMBL/GenBank/DDBJ whole genome shotgun (WGS) entry which is preliminary data.</text>
</comment>